<sequence length="180" mass="18790">MAPPPACSVPENRPSIPVSQDTVNKRTDPKLGPTLFTALPCIYLQMFASASRRALGSLIPPKIASPAAVSSGGTSVRTQSVIDFYSKLPKGPQPAAQKATGLRGKYFEGPNASGIGCGVAGEAEGLLATLSRLRCGHGMEGSIPGMAVKRMNDSQDCFAPILATIFILFGIGYTIDYNST</sequence>
<reference evidence="1" key="1">
    <citation type="submission" date="2023-04" db="EMBL/GenBank/DDBJ databases">
        <title>Draft Genome sequencing of Naganishia species isolated from polar environments using Oxford Nanopore Technology.</title>
        <authorList>
            <person name="Leo P."/>
            <person name="Venkateswaran K."/>
        </authorList>
    </citation>
    <scope>NUCLEOTIDE SEQUENCE</scope>
    <source>
        <strain evidence="1">MNA-CCFEE 5425</strain>
    </source>
</reference>
<name>A0ACC2WZX0_9TREE</name>
<gene>
    <name evidence="1" type="ORF">QFC22_004676</name>
</gene>
<organism evidence="1 2">
    <name type="scientific">Naganishia vaughanmartiniae</name>
    <dbReference type="NCBI Taxonomy" id="1424756"/>
    <lineage>
        <taxon>Eukaryota</taxon>
        <taxon>Fungi</taxon>
        <taxon>Dikarya</taxon>
        <taxon>Basidiomycota</taxon>
        <taxon>Agaricomycotina</taxon>
        <taxon>Tremellomycetes</taxon>
        <taxon>Filobasidiales</taxon>
        <taxon>Filobasidiaceae</taxon>
        <taxon>Naganishia</taxon>
    </lineage>
</organism>
<keyword evidence="2" id="KW-1185">Reference proteome</keyword>
<protein>
    <submittedName>
        <fullName evidence="1">Uncharacterized protein</fullName>
    </submittedName>
</protein>
<evidence type="ECO:0000313" key="2">
    <source>
        <dbReference type="Proteomes" id="UP001243375"/>
    </source>
</evidence>
<accession>A0ACC2WZX0</accession>
<dbReference type="EMBL" id="JASBWU010000013">
    <property type="protein sequence ID" value="KAJ9117018.1"/>
    <property type="molecule type" value="Genomic_DNA"/>
</dbReference>
<dbReference type="Proteomes" id="UP001243375">
    <property type="component" value="Unassembled WGS sequence"/>
</dbReference>
<proteinExistence type="predicted"/>
<evidence type="ECO:0000313" key="1">
    <source>
        <dbReference type="EMBL" id="KAJ9117018.1"/>
    </source>
</evidence>
<comment type="caution">
    <text evidence="1">The sequence shown here is derived from an EMBL/GenBank/DDBJ whole genome shotgun (WGS) entry which is preliminary data.</text>
</comment>